<evidence type="ECO:0000313" key="8">
    <source>
        <dbReference type="EnsemblMetazoa" id="XP_019761814.1"/>
    </source>
</evidence>
<comment type="similarity">
    <text evidence="2">Belongs to the TSR2 family.</text>
</comment>
<dbReference type="OMA" id="CPYMTEV"/>
<proteinExistence type="inferred from homology"/>
<dbReference type="Proteomes" id="UP000019118">
    <property type="component" value="Unassembled WGS sequence"/>
</dbReference>
<evidence type="ECO:0000313" key="10">
    <source>
        <dbReference type="Proteomes" id="UP000030742"/>
    </source>
</evidence>
<dbReference type="AlphaFoldDB" id="N6TE87"/>
<comment type="function">
    <text evidence="1">May be involved in 20S pre-rRNA processing.</text>
</comment>
<dbReference type="EnsemblMetazoa" id="XM_019906255.1">
    <property type="protein sequence ID" value="XP_019761814.1"/>
    <property type="gene ID" value="LOC109538849"/>
</dbReference>
<evidence type="ECO:0000313" key="6">
    <source>
        <dbReference type="EMBL" id="ENN76048.1"/>
    </source>
</evidence>
<dbReference type="KEGG" id="dpa:109538849"/>
<name>N6TE87_DENPD</name>
<dbReference type="STRING" id="77166.N6TE87"/>
<evidence type="ECO:0000256" key="3">
    <source>
        <dbReference type="ARBA" id="ARBA00017551"/>
    </source>
</evidence>
<protein>
    <recommendedName>
        <fullName evidence="3">Pre-rRNA-processing protein TSR2 homolog</fullName>
    </recommendedName>
</protein>
<accession>N6TE87</accession>
<dbReference type="EMBL" id="KB740993">
    <property type="protein sequence ID" value="ENN76048.1"/>
    <property type="molecule type" value="Genomic_DNA"/>
</dbReference>
<dbReference type="PANTHER" id="PTHR21250">
    <property type="entry name" value="PRE-RRNA-PROCESSING PROTEIN TSR2 HOMOLOG"/>
    <property type="match status" value="1"/>
</dbReference>
<dbReference type="OrthoDB" id="263560at2759"/>
<organism evidence="6">
    <name type="scientific">Dendroctonus ponderosae</name>
    <name type="common">Mountain pine beetle</name>
    <dbReference type="NCBI Taxonomy" id="77166"/>
    <lineage>
        <taxon>Eukaryota</taxon>
        <taxon>Metazoa</taxon>
        <taxon>Ecdysozoa</taxon>
        <taxon>Arthropoda</taxon>
        <taxon>Hexapoda</taxon>
        <taxon>Insecta</taxon>
        <taxon>Pterygota</taxon>
        <taxon>Neoptera</taxon>
        <taxon>Endopterygota</taxon>
        <taxon>Coleoptera</taxon>
        <taxon>Polyphaga</taxon>
        <taxon>Cucujiformia</taxon>
        <taxon>Curculionidae</taxon>
        <taxon>Scolytinae</taxon>
        <taxon>Dendroctonus</taxon>
    </lineage>
</organism>
<feature type="non-terminal residue" evidence="6">
    <location>
        <position position="1"/>
    </location>
</feature>
<gene>
    <name evidence="8" type="primary">109538849</name>
    <name evidence="7" type="ORF">D910_08080</name>
    <name evidence="6" type="ORF">YQE_07421</name>
</gene>
<reference evidence="8" key="2">
    <citation type="submission" date="2024-08" db="UniProtKB">
        <authorList>
            <consortium name="EnsemblMetazoa"/>
        </authorList>
    </citation>
    <scope>IDENTIFICATION</scope>
</reference>
<dbReference type="Proteomes" id="UP000030742">
    <property type="component" value="Unassembled WGS sequence"/>
</dbReference>
<keyword evidence="4" id="KW-0698">rRNA processing</keyword>
<dbReference type="EMBL" id="KB632256">
    <property type="protein sequence ID" value="ERL90733.1"/>
    <property type="molecule type" value="Genomic_DNA"/>
</dbReference>
<evidence type="ECO:0000313" key="9">
    <source>
        <dbReference type="Proteomes" id="UP000019118"/>
    </source>
</evidence>
<evidence type="ECO:0000256" key="5">
    <source>
        <dbReference type="SAM" id="MobiDB-lite"/>
    </source>
</evidence>
<evidence type="ECO:0000256" key="4">
    <source>
        <dbReference type="ARBA" id="ARBA00022552"/>
    </source>
</evidence>
<dbReference type="InterPro" id="IPR019398">
    <property type="entry name" value="Pre-rRNA_process_TSR2"/>
</dbReference>
<dbReference type="GO" id="GO:0006364">
    <property type="term" value="P:rRNA processing"/>
    <property type="evidence" value="ECO:0007669"/>
    <property type="project" value="UniProtKB-KW"/>
</dbReference>
<dbReference type="Pfam" id="PF10273">
    <property type="entry name" value="WGG"/>
    <property type="match status" value="1"/>
</dbReference>
<evidence type="ECO:0000256" key="2">
    <source>
        <dbReference type="ARBA" id="ARBA00006524"/>
    </source>
</evidence>
<evidence type="ECO:0000313" key="7">
    <source>
        <dbReference type="EMBL" id="ERL90733.1"/>
    </source>
</evidence>
<sequence length="157" mass="18121">MEEHLTEVMFRIFNNWTGLKMAVDHSMGGPDSKKVALEFANFMIQTCLNTAYVDRESVQNDLEVILDEEFETVCEDGSPREIAELVWRFILMLRAGNMEQFQEEFEKLPQVHTPWLTPVQNPQAFRCAVKESASSESSSASEVEEDDGWVQVTRRKR</sequence>
<evidence type="ECO:0000256" key="1">
    <source>
        <dbReference type="ARBA" id="ARBA00002210"/>
    </source>
</evidence>
<dbReference type="HOGENOM" id="CLU_074896_2_1_1"/>
<reference evidence="9 10" key="1">
    <citation type="journal article" date="2013" name="Genome Biol.">
        <title>Draft genome of the mountain pine beetle, Dendroctonus ponderosae Hopkins, a major forest pest.</title>
        <authorList>
            <person name="Keeling C.I."/>
            <person name="Yuen M.M."/>
            <person name="Liao N.Y."/>
            <person name="Docking T.R."/>
            <person name="Chan S.K."/>
            <person name="Taylor G.A."/>
            <person name="Palmquist D.L."/>
            <person name="Jackman S.D."/>
            <person name="Nguyen A."/>
            <person name="Li M."/>
            <person name="Henderson H."/>
            <person name="Janes J.K."/>
            <person name="Zhao Y."/>
            <person name="Pandoh P."/>
            <person name="Moore R."/>
            <person name="Sperling F.A."/>
            <person name="Huber D.P."/>
            <person name="Birol I."/>
            <person name="Jones S.J."/>
            <person name="Bohlmann J."/>
        </authorList>
    </citation>
    <scope>NUCLEOTIDE SEQUENCE</scope>
</reference>
<feature type="compositionally biased region" description="Low complexity" evidence="5">
    <location>
        <begin position="131"/>
        <end position="141"/>
    </location>
</feature>
<keyword evidence="9" id="KW-1185">Reference proteome</keyword>
<feature type="region of interest" description="Disordered" evidence="5">
    <location>
        <begin position="130"/>
        <end position="157"/>
    </location>
</feature>